<protein>
    <recommendedName>
        <fullName evidence="3">Thiamine-binding protein domain-containing protein</fullName>
    </recommendedName>
</protein>
<reference evidence="4" key="3">
    <citation type="submission" date="2020-10" db="EMBL/GenBank/DDBJ databases">
        <authorList>
            <person name="Sedaghatjoo S."/>
        </authorList>
    </citation>
    <scope>NUCLEOTIDE SEQUENCE</scope>
    <source>
        <strain evidence="4">AZH3</strain>
    </source>
</reference>
<dbReference type="Proteomes" id="UP000077671">
    <property type="component" value="Unassembled WGS sequence"/>
</dbReference>
<feature type="compositionally biased region" description="Polar residues" evidence="2">
    <location>
        <begin position="117"/>
        <end position="129"/>
    </location>
</feature>
<comment type="caution">
    <text evidence="5">The sequence shown here is derived from an EMBL/GenBank/DDBJ whole genome shotgun (WGS) entry which is preliminary data.</text>
</comment>
<evidence type="ECO:0000313" key="6">
    <source>
        <dbReference type="Proteomes" id="UP000077671"/>
    </source>
</evidence>
<dbReference type="NCBIfam" id="TIGR00106">
    <property type="entry name" value="MTH1187 family thiamine-binding protein"/>
    <property type="match status" value="1"/>
</dbReference>
<evidence type="ECO:0000313" key="5">
    <source>
        <dbReference type="EMBL" id="KAE8261406.1"/>
    </source>
</evidence>
<keyword evidence="7" id="KW-1185">Reference proteome</keyword>
<dbReference type="InterPro" id="IPR029756">
    <property type="entry name" value="MTH1187/YkoF-like"/>
</dbReference>
<reference evidence="5" key="2">
    <citation type="journal article" date="2019" name="IMA Fungus">
        <title>Genome sequencing and comparison of five Tilletia species to identify candidate genes for the detection of regulated species infecting wheat.</title>
        <authorList>
            <person name="Nguyen H.D.T."/>
            <person name="Sultana T."/>
            <person name="Kesanakurti P."/>
            <person name="Hambleton S."/>
        </authorList>
    </citation>
    <scope>NUCLEOTIDE SEQUENCE</scope>
    <source>
        <strain evidence="5">DAOMC 238032</strain>
    </source>
</reference>
<dbReference type="InterPro" id="IPR002767">
    <property type="entry name" value="Thiamine_BP"/>
</dbReference>
<comment type="similarity">
    <text evidence="1">Belongs to the UPF0045 family.</text>
</comment>
<evidence type="ECO:0000256" key="2">
    <source>
        <dbReference type="SAM" id="MobiDB-lite"/>
    </source>
</evidence>
<dbReference type="Proteomes" id="UP000836402">
    <property type="component" value="Unassembled WGS sequence"/>
</dbReference>
<dbReference type="GO" id="GO:0005829">
    <property type="term" value="C:cytosol"/>
    <property type="evidence" value="ECO:0007669"/>
    <property type="project" value="TreeGrafter"/>
</dbReference>
<accession>A0A177UPE9</accession>
<organism evidence="5 6">
    <name type="scientific">Tilletia caries</name>
    <name type="common">wheat bunt fungus</name>
    <dbReference type="NCBI Taxonomy" id="13290"/>
    <lineage>
        <taxon>Eukaryota</taxon>
        <taxon>Fungi</taxon>
        <taxon>Dikarya</taxon>
        <taxon>Basidiomycota</taxon>
        <taxon>Ustilaginomycotina</taxon>
        <taxon>Exobasidiomycetes</taxon>
        <taxon>Tilletiales</taxon>
        <taxon>Tilletiaceae</taxon>
        <taxon>Tilletia</taxon>
    </lineage>
</organism>
<dbReference type="PANTHER" id="PTHR33777">
    <property type="entry name" value="UPF0045 PROTEIN ECM15"/>
    <property type="match status" value="1"/>
</dbReference>
<feature type="compositionally biased region" description="Basic and acidic residues" evidence="2">
    <location>
        <begin position="130"/>
        <end position="144"/>
    </location>
</feature>
<dbReference type="Gene3D" id="3.30.70.930">
    <property type="match status" value="1"/>
</dbReference>
<dbReference type="SUPFAM" id="SSF89957">
    <property type="entry name" value="MTH1187/YkoF-like"/>
    <property type="match status" value="1"/>
</dbReference>
<sequence length="144" mass="15771">MAESSSSSSSSTGVTTYPPPEELYAVADFCLIPMGTGDPSVGKYIAECQKVLESFKEQGLAYELRGYGTELEGPWHLVTRAIHDCHRAVHLLGAPRIATDIRIGTATYKKTPAPEGMTSNQYKKWSVQQRLEKGKDDKSNESST</sequence>
<evidence type="ECO:0000313" key="7">
    <source>
        <dbReference type="Proteomes" id="UP000836402"/>
    </source>
</evidence>
<dbReference type="Pfam" id="PF01910">
    <property type="entry name" value="Thiamine_BP"/>
    <property type="match status" value="1"/>
</dbReference>
<dbReference type="EMBL" id="LWDD02000368">
    <property type="protein sequence ID" value="KAE8261406.1"/>
    <property type="molecule type" value="Genomic_DNA"/>
</dbReference>
<evidence type="ECO:0000256" key="1">
    <source>
        <dbReference type="ARBA" id="ARBA00010272"/>
    </source>
</evidence>
<evidence type="ECO:0000313" key="4">
    <source>
        <dbReference type="EMBL" id="CAD6958938.1"/>
    </source>
</evidence>
<dbReference type="PANTHER" id="PTHR33777:SF1">
    <property type="entry name" value="UPF0045 PROTEIN ECM15"/>
    <property type="match status" value="1"/>
</dbReference>
<dbReference type="AlphaFoldDB" id="A0A177UPE9"/>
<name>A0A177UPE9_9BASI</name>
<feature type="domain" description="Thiamine-binding protein" evidence="3">
    <location>
        <begin position="27"/>
        <end position="111"/>
    </location>
</feature>
<feature type="region of interest" description="Disordered" evidence="2">
    <location>
        <begin position="109"/>
        <end position="144"/>
    </location>
</feature>
<proteinExistence type="inferred from homology"/>
<dbReference type="EMBL" id="CAJHJG010006712">
    <property type="protein sequence ID" value="CAD6958938.1"/>
    <property type="molecule type" value="Genomic_DNA"/>
</dbReference>
<gene>
    <name evidence="5" type="ORF">A4X03_0g3276</name>
    <name evidence="4" type="ORF">JKIAZH3_G8251</name>
</gene>
<reference evidence="5" key="1">
    <citation type="submission" date="2016-04" db="EMBL/GenBank/DDBJ databases">
        <authorList>
            <person name="Nguyen H.D."/>
            <person name="Kesanakurti P."/>
            <person name="Cullis J."/>
            <person name="Levesque C.A."/>
            <person name="Hambleton S."/>
        </authorList>
    </citation>
    <scope>NUCLEOTIDE SEQUENCE</scope>
    <source>
        <strain evidence="5">DAOMC 238032</strain>
    </source>
</reference>
<evidence type="ECO:0000259" key="3">
    <source>
        <dbReference type="Pfam" id="PF01910"/>
    </source>
</evidence>
<dbReference type="InterPro" id="IPR051614">
    <property type="entry name" value="UPF0045_domain"/>
</dbReference>